<accession>A0A5C6BVN8</accession>
<keyword evidence="3" id="KW-1185">Reference proteome</keyword>
<sequence>MRTIQLVVICVTAWAATAGQGQAELITTLFSSNTGGFNGGNVYFDLNILSPTGIRIERIATNTSETFTAGRMNIYTRPGTYVGSTGSTAGWTLASSGFGNSAGLYQPSMFDVTDFILGPGVTGIAIESQSGVWGHAYTIGTGTNQFYSNGDLSISLGAATQTPFTGTLFAPRVWNGTLQYSEVSAVPEPSSLAVLGVGLSIAGLATTRHRWRARKQVP</sequence>
<feature type="signal peptide" evidence="1">
    <location>
        <begin position="1"/>
        <end position="23"/>
    </location>
</feature>
<gene>
    <name evidence="2" type="ORF">Poly21_35550</name>
</gene>
<proteinExistence type="predicted"/>
<feature type="chain" id="PRO_5022871521" evidence="1">
    <location>
        <begin position="24"/>
        <end position="218"/>
    </location>
</feature>
<dbReference type="AlphaFoldDB" id="A0A5C6BVN8"/>
<dbReference type="NCBIfam" id="TIGR02595">
    <property type="entry name" value="PEP_CTERM"/>
    <property type="match status" value="1"/>
</dbReference>
<dbReference type="OrthoDB" id="9805017at2"/>
<dbReference type="InterPro" id="IPR013424">
    <property type="entry name" value="Ice-binding_C"/>
</dbReference>
<evidence type="ECO:0000313" key="2">
    <source>
        <dbReference type="EMBL" id="TWU16350.1"/>
    </source>
</evidence>
<dbReference type="Proteomes" id="UP000319908">
    <property type="component" value="Unassembled WGS sequence"/>
</dbReference>
<evidence type="ECO:0000256" key="1">
    <source>
        <dbReference type="SAM" id="SignalP"/>
    </source>
</evidence>
<dbReference type="EMBL" id="SJPU01000002">
    <property type="protein sequence ID" value="TWU16350.1"/>
    <property type="molecule type" value="Genomic_DNA"/>
</dbReference>
<organism evidence="2 3">
    <name type="scientific">Allorhodopirellula heiligendammensis</name>
    <dbReference type="NCBI Taxonomy" id="2714739"/>
    <lineage>
        <taxon>Bacteria</taxon>
        <taxon>Pseudomonadati</taxon>
        <taxon>Planctomycetota</taxon>
        <taxon>Planctomycetia</taxon>
        <taxon>Pirellulales</taxon>
        <taxon>Pirellulaceae</taxon>
        <taxon>Allorhodopirellula</taxon>
    </lineage>
</organism>
<name>A0A5C6BVN8_9BACT</name>
<keyword evidence="1" id="KW-0732">Signal</keyword>
<reference evidence="2 3" key="1">
    <citation type="journal article" date="2020" name="Antonie Van Leeuwenhoek">
        <title>Rhodopirellula heiligendammensis sp. nov., Rhodopirellula pilleata sp. nov., and Rhodopirellula solitaria sp. nov. isolated from natural or artificial marine surfaces in Northern Germany and California, USA, and emended description of the genus Rhodopirellula.</title>
        <authorList>
            <person name="Kallscheuer N."/>
            <person name="Wiegand S."/>
            <person name="Jogler M."/>
            <person name="Boedeker C."/>
            <person name="Peeters S.H."/>
            <person name="Rast P."/>
            <person name="Heuer A."/>
            <person name="Jetten M.S.M."/>
            <person name="Rohde M."/>
            <person name="Jogler C."/>
        </authorList>
    </citation>
    <scope>NUCLEOTIDE SEQUENCE [LARGE SCALE GENOMIC DNA]</scope>
    <source>
        <strain evidence="2 3">Poly21</strain>
    </source>
</reference>
<protein>
    <submittedName>
        <fullName evidence="2">Uncharacterized protein</fullName>
    </submittedName>
</protein>
<dbReference type="RefSeq" id="WP_146408020.1">
    <property type="nucleotide sequence ID" value="NZ_SJPU01000002.1"/>
</dbReference>
<evidence type="ECO:0000313" key="3">
    <source>
        <dbReference type="Proteomes" id="UP000319908"/>
    </source>
</evidence>
<comment type="caution">
    <text evidence="2">The sequence shown here is derived from an EMBL/GenBank/DDBJ whole genome shotgun (WGS) entry which is preliminary data.</text>
</comment>